<reference evidence="1 2" key="1">
    <citation type="submission" date="2016-02" db="EMBL/GenBank/DDBJ databases">
        <title>Secondary metabolites in Legionella.</title>
        <authorList>
            <person name="Tobias N.J."/>
            <person name="Bode H.B."/>
        </authorList>
    </citation>
    <scope>NUCLEOTIDE SEQUENCE [LARGE SCALE GENOMIC DNA]</scope>
    <source>
        <strain evidence="1 2">DSM 19216</strain>
    </source>
</reference>
<evidence type="ECO:0000313" key="1">
    <source>
        <dbReference type="EMBL" id="OEH48954.1"/>
    </source>
</evidence>
<accession>A0A1E5JWQ9</accession>
<organism evidence="1 2">
    <name type="scientific">Legionella parisiensis</name>
    <dbReference type="NCBI Taxonomy" id="45071"/>
    <lineage>
        <taxon>Bacteria</taxon>
        <taxon>Pseudomonadati</taxon>
        <taxon>Pseudomonadota</taxon>
        <taxon>Gammaproteobacteria</taxon>
        <taxon>Legionellales</taxon>
        <taxon>Legionellaceae</taxon>
        <taxon>Legionella</taxon>
    </lineage>
</organism>
<dbReference type="Proteomes" id="UP000095229">
    <property type="component" value="Unassembled WGS sequence"/>
</dbReference>
<sequence>MTMQNLGQLYKGLSIRLANKNFTEVRPAPF</sequence>
<dbReference type="EMBL" id="LSOG01000001">
    <property type="protein sequence ID" value="OEH48954.1"/>
    <property type="molecule type" value="Genomic_DNA"/>
</dbReference>
<protein>
    <submittedName>
        <fullName evidence="1">Uncharacterized protein</fullName>
    </submittedName>
</protein>
<gene>
    <name evidence="1" type="ORF">lpari_00006</name>
</gene>
<keyword evidence="2" id="KW-1185">Reference proteome</keyword>
<name>A0A1E5JWQ9_9GAMM</name>
<dbReference type="AlphaFoldDB" id="A0A1E5JWQ9"/>
<comment type="caution">
    <text evidence="1">The sequence shown here is derived from an EMBL/GenBank/DDBJ whole genome shotgun (WGS) entry which is preliminary data.</text>
</comment>
<proteinExistence type="predicted"/>
<evidence type="ECO:0000313" key="2">
    <source>
        <dbReference type="Proteomes" id="UP000095229"/>
    </source>
</evidence>